<name>A0A5C6RJT7_9BACT</name>
<evidence type="ECO:0000256" key="4">
    <source>
        <dbReference type="ARBA" id="ARBA00023136"/>
    </source>
</evidence>
<dbReference type="NCBIfam" id="NF047558">
    <property type="entry name" value="TPR_END_plus"/>
    <property type="match status" value="1"/>
</dbReference>
<dbReference type="AlphaFoldDB" id="A0A5C6RJT7"/>
<dbReference type="Gene3D" id="1.25.40.10">
    <property type="entry name" value="Tetratricopeptide repeat domain"/>
    <property type="match status" value="1"/>
</dbReference>
<dbReference type="Pfam" id="PF05154">
    <property type="entry name" value="TM2"/>
    <property type="match status" value="1"/>
</dbReference>
<dbReference type="EMBL" id="VOOR01000052">
    <property type="protein sequence ID" value="TXB61592.1"/>
    <property type="molecule type" value="Genomic_DNA"/>
</dbReference>
<reference evidence="8 9" key="1">
    <citation type="submission" date="2019-08" db="EMBL/GenBank/DDBJ databases">
        <title>Genome of Phaeodactylibacter luteus.</title>
        <authorList>
            <person name="Bowman J.P."/>
        </authorList>
    </citation>
    <scope>NUCLEOTIDE SEQUENCE [LARGE SCALE GENOMIC DNA]</scope>
    <source>
        <strain evidence="8 9">KCTC 42180</strain>
    </source>
</reference>
<dbReference type="InterPro" id="IPR011990">
    <property type="entry name" value="TPR-like_helical_dom_sf"/>
</dbReference>
<protein>
    <submittedName>
        <fullName evidence="8">NINE protein</fullName>
    </submittedName>
</protein>
<evidence type="ECO:0000256" key="2">
    <source>
        <dbReference type="ARBA" id="ARBA00022692"/>
    </source>
</evidence>
<feature type="domain" description="SHOCT" evidence="7">
    <location>
        <begin position="243"/>
        <end position="270"/>
    </location>
</feature>
<dbReference type="InterPro" id="IPR007829">
    <property type="entry name" value="TM2"/>
</dbReference>
<gene>
    <name evidence="8" type="ORF">FRY97_18345</name>
</gene>
<keyword evidence="4 5" id="KW-0472">Membrane</keyword>
<keyword evidence="2 5" id="KW-0812">Transmembrane</keyword>
<evidence type="ECO:0000259" key="6">
    <source>
        <dbReference type="Pfam" id="PF05154"/>
    </source>
</evidence>
<keyword evidence="3 5" id="KW-1133">Transmembrane helix</keyword>
<dbReference type="SUPFAM" id="SSF48452">
    <property type="entry name" value="TPR-like"/>
    <property type="match status" value="1"/>
</dbReference>
<organism evidence="8 9">
    <name type="scientific">Phaeodactylibacter luteus</name>
    <dbReference type="NCBI Taxonomy" id="1564516"/>
    <lineage>
        <taxon>Bacteria</taxon>
        <taxon>Pseudomonadati</taxon>
        <taxon>Bacteroidota</taxon>
        <taxon>Saprospiria</taxon>
        <taxon>Saprospirales</taxon>
        <taxon>Haliscomenobacteraceae</taxon>
        <taxon>Phaeodactylibacter</taxon>
    </lineage>
</organism>
<dbReference type="RefSeq" id="WP_147169025.1">
    <property type="nucleotide sequence ID" value="NZ_VOOR01000052.1"/>
</dbReference>
<comment type="subcellular location">
    <subcellularLocation>
        <location evidence="1">Membrane</location>
        <topology evidence="1">Multi-pass membrane protein</topology>
    </subcellularLocation>
</comment>
<comment type="caution">
    <text evidence="8">The sequence shown here is derived from an EMBL/GenBank/DDBJ whole genome shotgun (WGS) entry which is preliminary data.</text>
</comment>
<dbReference type="GO" id="GO:0016020">
    <property type="term" value="C:membrane"/>
    <property type="evidence" value="ECO:0007669"/>
    <property type="project" value="UniProtKB-SubCell"/>
</dbReference>
<dbReference type="InterPro" id="IPR018649">
    <property type="entry name" value="SHOCT"/>
</dbReference>
<feature type="domain" description="TM2" evidence="6">
    <location>
        <begin position="2"/>
        <end position="42"/>
    </location>
</feature>
<evidence type="ECO:0000259" key="7">
    <source>
        <dbReference type="Pfam" id="PF09851"/>
    </source>
</evidence>
<dbReference type="Proteomes" id="UP000321580">
    <property type="component" value="Unassembled WGS sequence"/>
</dbReference>
<proteinExistence type="predicted"/>
<feature type="transmembrane region" description="Helical" evidence="5">
    <location>
        <begin position="6"/>
        <end position="23"/>
    </location>
</feature>
<sequence length="274" mass="31521">MKNKNLTGVLALLFGMFGVHRFYLNQRFIGALYFIGGIFSIIITAEEGFPLVLFPALLALVDAILFFAMPRRDFDRRYNNEAANHSWAGRFRQKRSPGRFPRDRSRYHTSKLDVLREDALANFRSGYFAAAAERFEQAISIEPLDPLLHYNLAATYAMMEDESLAFSHLDESVRLGFDNWDKIHTHDALAYLRTFPAFDTFVQNGYRLPAQGLMPGREEELELPPLAKAQPKKKEPVRDKLLDQLSELAQLREKGILTLEEFEQQKAKMLNSRS</sequence>
<keyword evidence="9" id="KW-1185">Reference proteome</keyword>
<dbReference type="OrthoDB" id="1491348at2"/>
<accession>A0A5C6RJT7</accession>
<evidence type="ECO:0000256" key="3">
    <source>
        <dbReference type="ARBA" id="ARBA00022989"/>
    </source>
</evidence>
<evidence type="ECO:0000256" key="1">
    <source>
        <dbReference type="ARBA" id="ARBA00004141"/>
    </source>
</evidence>
<evidence type="ECO:0000256" key="5">
    <source>
        <dbReference type="SAM" id="Phobius"/>
    </source>
</evidence>
<dbReference type="Pfam" id="PF09851">
    <property type="entry name" value="SHOCT"/>
    <property type="match status" value="1"/>
</dbReference>
<evidence type="ECO:0000313" key="8">
    <source>
        <dbReference type="EMBL" id="TXB61592.1"/>
    </source>
</evidence>
<feature type="transmembrane region" description="Helical" evidence="5">
    <location>
        <begin position="28"/>
        <end position="45"/>
    </location>
</feature>
<feature type="transmembrane region" description="Helical" evidence="5">
    <location>
        <begin position="51"/>
        <end position="69"/>
    </location>
</feature>
<evidence type="ECO:0000313" key="9">
    <source>
        <dbReference type="Proteomes" id="UP000321580"/>
    </source>
</evidence>